<proteinExistence type="predicted"/>
<dbReference type="PANTHER" id="PTHR10606:SF32">
    <property type="entry name" value="6-PHOSPHOFRUCTO-2-KINASE 1"/>
    <property type="match status" value="1"/>
</dbReference>
<feature type="domain" description="6-phosphofructo-2-kinase" evidence="4">
    <location>
        <begin position="204"/>
        <end position="428"/>
    </location>
</feature>
<dbReference type="AlphaFoldDB" id="A0A376B6R0"/>
<dbReference type="OrthoDB" id="267323at2759"/>
<feature type="region of interest" description="Disordered" evidence="3">
    <location>
        <begin position="907"/>
        <end position="928"/>
    </location>
</feature>
<dbReference type="CDD" id="cd07067">
    <property type="entry name" value="HP_PGM_like"/>
    <property type="match status" value="1"/>
</dbReference>
<feature type="compositionally biased region" description="Basic and acidic residues" evidence="3">
    <location>
        <begin position="65"/>
        <end position="86"/>
    </location>
</feature>
<dbReference type="FunFam" id="3.40.50.300:FF:000644">
    <property type="entry name" value="GpmB, Fructose-2,6-bisphosphatase"/>
    <property type="match status" value="1"/>
</dbReference>
<dbReference type="VEuPathDB" id="FungiDB:SCODWIG_02137"/>
<dbReference type="SUPFAM" id="SSF52540">
    <property type="entry name" value="P-loop containing nucleoside triphosphate hydrolases"/>
    <property type="match status" value="1"/>
</dbReference>
<keyword evidence="6" id="KW-1185">Reference proteome</keyword>
<dbReference type="SMART" id="SM00855">
    <property type="entry name" value="PGAM"/>
    <property type="match status" value="1"/>
</dbReference>
<feature type="compositionally biased region" description="Polar residues" evidence="3">
    <location>
        <begin position="41"/>
        <end position="55"/>
    </location>
</feature>
<feature type="region of interest" description="Disordered" evidence="3">
    <location>
        <begin position="818"/>
        <end position="847"/>
    </location>
</feature>
<feature type="region of interest" description="Disordered" evidence="3">
    <location>
        <begin position="702"/>
        <end position="763"/>
    </location>
</feature>
<dbReference type="SUPFAM" id="SSF53254">
    <property type="entry name" value="Phosphoglycerate mutase-like"/>
    <property type="match status" value="1"/>
</dbReference>
<feature type="compositionally biased region" description="Low complexity" evidence="3">
    <location>
        <begin position="822"/>
        <end position="842"/>
    </location>
</feature>
<dbReference type="InterPro" id="IPR027417">
    <property type="entry name" value="P-loop_NTPase"/>
</dbReference>
<keyword evidence="5" id="KW-0808">Transferase</keyword>
<dbReference type="Pfam" id="PF01591">
    <property type="entry name" value="6PF2K"/>
    <property type="match status" value="1"/>
</dbReference>
<name>A0A376B6R0_9ASCO</name>
<dbReference type="PANTHER" id="PTHR10606">
    <property type="entry name" value="6-PHOSPHOFRUCTO-2-KINASE/FRUCTOSE-2,6-BISPHOSPHATASE"/>
    <property type="match status" value="1"/>
</dbReference>
<dbReference type="Gene3D" id="3.40.50.1240">
    <property type="entry name" value="Phosphoglycerate mutase-like"/>
    <property type="match status" value="1"/>
</dbReference>
<dbReference type="InterPro" id="IPR013078">
    <property type="entry name" value="His_Pase_superF_clade-1"/>
</dbReference>
<dbReference type="Gene3D" id="3.40.50.300">
    <property type="entry name" value="P-loop containing nucleotide triphosphate hydrolases"/>
    <property type="match status" value="1"/>
</dbReference>
<reference evidence="6" key="1">
    <citation type="submission" date="2018-06" db="EMBL/GenBank/DDBJ databases">
        <authorList>
            <person name="Guldener U."/>
        </authorList>
    </citation>
    <scope>NUCLEOTIDE SEQUENCE [LARGE SCALE GENOMIC DNA]</scope>
    <source>
        <strain evidence="6">UTAD17</strain>
    </source>
</reference>
<accession>A0A376B6R0</accession>
<organism evidence="5 6">
    <name type="scientific">Saccharomycodes ludwigii</name>
    <dbReference type="NCBI Taxonomy" id="36035"/>
    <lineage>
        <taxon>Eukaryota</taxon>
        <taxon>Fungi</taxon>
        <taxon>Dikarya</taxon>
        <taxon>Ascomycota</taxon>
        <taxon>Saccharomycotina</taxon>
        <taxon>Saccharomycetes</taxon>
        <taxon>Saccharomycodales</taxon>
        <taxon>Saccharomycodaceae</taxon>
        <taxon>Saccharomycodes</taxon>
    </lineage>
</organism>
<dbReference type="GO" id="GO:0003873">
    <property type="term" value="F:6-phosphofructo-2-kinase activity"/>
    <property type="evidence" value="ECO:0007669"/>
    <property type="project" value="InterPro"/>
</dbReference>
<feature type="compositionally biased region" description="Polar residues" evidence="3">
    <location>
        <begin position="736"/>
        <end position="751"/>
    </location>
</feature>
<dbReference type="InterPro" id="IPR003094">
    <property type="entry name" value="6Pfruct_kin"/>
</dbReference>
<evidence type="ECO:0000256" key="2">
    <source>
        <dbReference type="ARBA" id="ARBA00022840"/>
    </source>
</evidence>
<dbReference type="EMBL" id="UFAJ01000339">
    <property type="protein sequence ID" value="SSD60376.1"/>
    <property type="molecule type" value="Genomic_DNA"/>
</dbReference>
<dbReference type="GO" id="GO:0005524">
    <property type="term" value="F:ATP binding"/>
    <property type="evidence" value="ECO:0007669"/>
    <property type="project" value="UniProtKB-KW"/>
</dbReference>
<dbReference type="InterPro" id="IPR029033">
    <property type="entry name" value="His_PPase_superfam"/>
</dbReference>
<dbReference type="GO" id="GO:0006000">
    <property type="term" value="P:fructose metabolic process"/>
    <property type="evidence" value="ECO:0007669"/>
    <property type="project" value="InterPro"/>
</dbReference>
<keyword evidence="2" id="KW-0067">ATP-binding</keyword>
<feature type="region of interest" description="Disordered" evidence="3">
    <location>
        <begin position="1"/>
        <end position="121"/>
    </location>
</feature>
<keyword evidence="5" id="KW-0418">Kinase</keyword>
<dbReference type="Pfam" id="PF00300">
    <property type="entry name" value="His_Phos_1"/>
    <property type="match status" value="1"/>
</dbReference>
<protein>
    <submittedName>
        <fullName evidence="5">Related to 6-phosphofructo-2-kinase 1</fullName>
    </submittedName>
</protein>
<evidence type="ECO:0000313" key="6">
    <source>
        <dbReference type="Proteomes" id="UP000262825"/>
    </source>
</evidence>
<feature type="compositionally biased region" description="Basic and acidic residues" evidence="3">
    <location>
        <begin position="711"/>
        <end position="735"/>
    </location>
</feature>
<dbReference type="InterPro" id="IPR013079">
    <property type="entry name" value="6Phosfructo_kin"/>
</dbReference>
<feature type="compositionally biased region" description="Polar residues" evidence="3">
    <location>
        <begin position="196"/>
        <end position="207"/>
    </location>
</feature>
<feature type="compositionally biased region" description="Polar residues" evidence="3">
    <location>
        <begin position="165"/>
        <end position="179"/>
    </location>
</feature>
<feature type="compositionally biased region" description="Acidic residues" evidence="3">
    <location>
        <begin position="912"/>
        <end position="928"/>
    </location>
</feature>
<feature type="region of interest" description="Disordered" evidence="3">
    <location>
        <begin position="160"/>
        <end position="207"/>
    </location>
</feature>
<feature type="compositionally biased region" description="Polar residues" evidence="3">
    <location>
        <begin position="104"/>
        <end position="121"/>
    </location>
</feature>
<keyword evidence="1" id="KW-0547">Nucleotide-binding</keyword>
<evidence type="ECO:0000256" key="1">
    <source>
        <dbReference type="ARBA" id="ARBA00022741"/>
    </source>
</evidence>
<sequence>MFKDIQFNQNDDDSNENTKNNHNNNNIVEPCSYPCSSSSSTNIGPTDVRTSNNPQARGKTVRLLVPEHEGNEIKPSDELQQHHDRELDEEELPEFQKRPLSDTPMHSQWNSPTITPEQSSSNLLATADEQALITESETEDDNSSSHANKKNLSQFLKPMVPSADTAHSPNSTGSLSHTSIPRHHATATLDVPGLTKSKTSPDGTISSKDPASKLVIIMVGLPATGKSFITNKLSRFLNFSMYDCKVFNVGNTRREYTKKHSNTTPNQDSSFFDPTNPSATKLRDKWAMDTLSQLLDYLLLSSPGGSVGIFDATNTTKERRKHVIKTIRKRSGLLNVLFLESVCSDTQVVERNVRLKLLGPDYKGKDMGASLKDFKLRLTQYSKAYETVEDDENIPYIKMIDVGKKIISYNIQGFLASQTVYYLLNFNLCDRQIWITRSGESENNVWGRIGGDSVLTPRGVKYSIALTKFIRKKRYEFNQTLLKENKVQSEEAKQEANSGNVPLDEQTCKYLVKEENNVNKEFFVWTSMLKRAIQTAKFFDEDEFPIKQMKMLDELSAGDFENLTYEQIKEEFPEDFKERLSDKLRYRYPGIGGESYLDVINRLRPVITELERITDNVLIISHRVVARVLLGYFLNLSRDIYTNLDVPLHSVYCLETNPFGVTWKLYEYDEIMNDFREIPQDELNTRTVQQIGLVHSERRYSVVPTAPKSSSNKDVESNSFEEFRRNMRSPTHSDTKAVTSKFPSARPTSPSRTEENSDNAGVGNVNGQAMEIPMSYSLAKSFSTGTSRAIPENSIMSSSNNSLMHSINNNNFTVGSLKFATNNNSNNNNNNNDNNNNNNNNNSGVVPRLKQLSNCSISSPISAAASISNGFNDNFYNKNSSSDARSNSGYSIEMDILNEKLKKLKYINRADDNDESDDDGNISDDERE</sequence>
<feature type="compositionally biased region" description="Low complexity" evidence="3">
    <location>
        <begin position="17"/>
        <end position="40"/>
    </location>
</feature>
<dbReference type="PRINTS" id="PR00991">
    <property type="entry name" value="6PFRUCTKNASE"/>
</dbReference>
<dbReference type="Proteomes" id="UP000262825">
    <property type="component" value="Unassembled WGS sequence"/>
</dbReference>
<gene>
    <name evidence="5" type="ORF">SCODWIG_02137</name>
</gene>
<evidence type="ECO:0000313" key="5">
    <source>
        <dbReference type="EMBL" id="SSD60376.1"/>
    </source>
</evidence>
<dbReference type="GO" id="GO:0005829">
    <property type="term" value="C:cytosol"/>
    <property type="evidence" value="ECO:0007669"/>
    <property type="project" value="TreeGrafter"/>
</dbReference>
<evidence type="ECO:0000256" key="3">
    <source>
        <dbReference type="SAM" id="MobiDB-lite"/>
    </source>
</evidence>
<evidence type="ECO:0000259" key="4">
    <source>
        <dbReference type="Pfam" id="PF01591"/>
    </source>
</evidence>
<dbReference type="GO" id="GO:0006003">
    <property type="term" value="P:fructose 2,6-bisphosphate metabolic process"/>
    <property type="evidence" value="ECO:0007669"/>
    <property type="project" value="InterPro"/>
</dbReference>